<dbReference type="CDD" id="cd12717">
    <property type="entry name" value="RRM_ETP1"/>
    <property type="match status" value="1"/>
</dbReference>
<evidence type="ECO:0000313" key="10">
    <source>
        <dbReference type="Proteomes" id="UP000091956"/>
    </source>
</evidence>
<dbReference type="EMBL" id="KV460228">
    <property type="protein sequence ID" value="OBT96371.1"/>
    <property type="molecule type" value="Genomic_DNA"/>
</dbReference>
<feature type="compositionally biased region" description="Low complexity" evidence="6">
    <location>
        <begin position="64"/>
        <end position="73"/>
    </location>
</feature>
<proteinExistence type="predicted"/>
<keyword evidence="2 4" id="KW-0863">Zinc-finger</keyword>
<dbReference type="STRING" id="342668.A0A1B8GKJ7"/>
<name>A0A1B8GKJ7_9PEZI</name>
<evidence type="ECO:0000256" key="5">
    <source>
        <dbReference type="SAM" id="Coils"/>
    </source>
</evidence>
<dbReference type="PROSITE" id="PS50089">
    <property type="entry name" value="ZF_RING_2"/>
    <property type="match status" value="1"/>
</dbReference>
<feature type="domain" description="RING-type" evidence="7">
    <location>
        <begin position="355"/>
        <end position="394"/>
    </location>
</feature>
<evidence type="ECO:0000256" key="1">
    <source>
        <dbReference type="ARBA" id="ARBA00022723"/>
    </source>
</evidence>
<feature type="coiled-coil region" evidence="5">
    <location>
        <begin position="564"/>
        <end position="591"/>
    </location>
</feature>
<keyword evidence="10" id="KW-1185">Reference proteome</keyword>
<dbReference type="GO" id="GO:0005737">
    <property type="term" value="C:cytoplasm"/>
    <property type="evidence" value="ECO:0007669"/>
    <property type="project" value="TreeGrafter"/>
</dbReference>
<dbReference type="SMART" id="SM00290">
    <property type="entry name" value="ZnF_UBP"/>
    <property type="match status" value="1"/>
</dbReference>
<accession>A0A1B8GKJ7</accession>
<evidence type="ECO:0000259" key="7">
    <source>
        <dbReference type="PROSITE" id="PS50089"/>
    </source>
</evidence>
<dbReference type="AlphaFoldDB" id="A0A1B8GKJ7"/>
<feature type="region of interest" description="Disordered" evidence="6">
    <location>
        <begin position="679"/>
        <end position="715"/>
    </location>
</feature>
<dbReference type="GO" id="GO:0007265">
    <property type="term" value="P:Ras protein signal transduction"/>
    <property type="evidence" value="ECO:0007669"/>
    <property type="project" value="TreeGrafter"/>
</dbReference>
<dbReference type="PANTHER" id="PTHR24007:SF7">
    <property type="entry name" value="BRCA1-ASSOCIATED PROTEIN"/>
    <property type="match status" value="1"/>
</dbReference>
<feature type="coiled-coil region" evidence="5">
    <location>
        <begin position="635"/>
        <end position="662"/>
    </location>
</feature>
<dbReference type="Pfam" id="PF07576">
    <property type="entry name" value="BRAP2"/>
    <property type="match status" value="1"/>
</dbReference>
<dbReference type="Pfam" id="PF02148">
    <property type="entry name" value="zf-UBP"/>
    <property type="match status" value="1"/>
</dbReference>
<feature type="compositionally biased region" description="Polar residues" evidence="6">
    <location>
        <begin position="74"/>
        <end position="91"/>
    </location>
</feature>
<dbReference type="InterPro" id="IPR011422">
    <property type="entry name" value="BRAP2/ETP1_RRM"/>
</dbReference>
<dbReference type="InterPro" id="IPR047243">
    <property type="entry name" value="RING-H2_BRAP2"/>
</dbReference>
<evidence type="ECO:0000256" key="4">
    <source>
        <dbReference type="PROSITE-ProRule" id="PRU00502"/>
    </source>
</evidence>
<dbReference type="RefSeq" id="XP_018130104.1">
    <property type="nucleotide sequence ID" value="XM_018275083.2"/>
</dbReference>
<evidence type="ECO:0000256" key="2">
    <source>
        <dbReference type="ARBA" id="ARBA00022771"/>
    </source>
</evidence>
<dbReference type="GeneID" id="28839006"/>
<dbReference type="Pfam" id="PF13639">
    <property type="entry name" value="zf-RING_2"/>
    <property type="match status" value="1"/>
</dbReference>
<evidence type="ECO:0000256" key="6">
    <source>
        <dbReference type="SAM" id="MobiDB-lite"/>
    </source>
</evidence>
<dbReference type="SMART" id="SM00184">
    <property type="entry name" value="RING"/>
    <property type="match status" value="1"/>
</dbReference>
<dbReference type="InterPro" id="IPR001607">
    <property type="entry name" value="Znf_UBP"/>
</dbReference>
<gene>
    <name evidence="9" type="ORF">VE01_05620</name>
</gene>
<feature type="compositionally biased region" description="Basic and acidic residues" evidence="6">
    <location>
        <begin position="679"/>
        <end position="689"/>
    </location>
</feature>
<dbReference type="InterPro" id="IPR001841">
    <property type="entry name" value="Znf_RING"/>
</dbReference>
<evidence type="ECO:0000313" key="9">
    <source>
        <dbReference type="EMBL" id="OBT96371.1"/>
    </source>
</evidence>
<sequence>MTNRAYFYHLRFELFPEPPTTFVDKTAPDVDDEIPAIPVSFSDSLPNHFKLPVVGDKDYRATTTTTKATNETTQHPTTDVTDARNTPTQGRRGSVIDCGPRRADIHRDYSPHEFLPAPLGRRSAEEAARDWRFGCVRASSIQMGEMEGGGSGAKSQGMRARVEEVRLRGREEELGWGIVHLYREGEETVGLGEGEEGGKGLEGVVEGNEGLDTTMLCIPAVPSYMTASDFLGWVGEKTRELVSHFRMVMTGRMNRYMMLMKFRDGQEARKWRREWDGKVFNGMEPENCHVMFIKSIHYDTLPSSKQTDTTASFPDMSLDPFTPTHSTFSPSPPTSPLALKPLPPPTASLVELPTCPVCLERMDETTGLLTILCQHVFHCACLQKWRGSGCPVCRHVQPANSLSTPFGFTAATHDLNLCQVCDCPEDLWICLICGNVGCGRYKGGHAKEHWKETAHNYSLETTTQHVWDYAEDVWVHRLLQTKGDGKIVELPGSSRAVLGGGNNNRDASGGEQQQDLEMVPREKMENIGIEYGHMLATQLDSQRMYFEEVVAKAVDKAAGSAREAERAARAVEEVRGQLEVMAREHREMKEEVIPGLQRDRDRMAAKAEKAGELARSMTKAFQEEKQVGRGLMDRVGHLNEALERVRREVKEVRDENVDLKEQNRDLGFFISSQEKVRGLEGELGEEVREGTVSLPPPPPEVKQEKGRKGKGKKKA</sequence>
<keyword evidence="3" id="KW-0862">Zinc</keyword>
<dbReference type="PROSITE" id="PS50271">
    <property type="entry name" value="ZF_UBP"/>
    <property type="match status" value="1"/>
</dbReference>
<feature type="region of interest" description="Disordered" evidence="6">
    <location>
        <begin position="64"/>
        <end position="103"/>
    </location>
</feature>
<dbReference type="GO" id="GO:0061630">
    <property type="term" value="F:ubiquitin protein ligase activity"/>
    <property type="evidence" value="ECO:0007669"/>
    <property type="project" value="TreeGrafter"/>
</dbReference>
<evidence type="ECO:0008006" key="11">
    <source>
        <dbReference type="Google" id="ProtNLM"/>
    </source>
</evidence>
<protein>
    <recommendedName>
        <fullName evidence="11">BRCA1-associated protein</fullName>
    </recommendedName>
</protein>
<evidence type="ECO:0000259" key="8">
    <source>
        <dbReference type="PROSITE" id="PS50271"/>
    </source>
</evidence>
<dbReference type="PANTHER" id="PTHR24007">
    <property type="entry name" value="BRCA1-ASSOCIATED PROTEIN"/>
    <property type="match status" value="1"/>
</dbReference>
<dbReference type="GO" id="GO:0008270">
    <property type="term" value="F:zinc ion binding"/>
    <property type="evidence" value="ECO:0007669"/>
    <property type="project" value="UniProtKB-KW"/>
</dbReference>
<dbReference type="SUPFAM" id="SSF57850">
    <property type="entry name" value="RING/U-box"/>
    <property type="match status" value="2"/>
</dbReference>
<organism evidence="9 10">
    <name type="scientific">Pseudogymnoascus verrucosus</name>
    <dbReference type="NCBI Taxonomy" id="342668"/>
    <lineage>
        <taxon>Eukaryota</taxon>
        <taxon>Fungi</taxon>
        <taxon>Dikarya</taxon>
        <taxon>Ascomycota</taxon>
        <taxon>Pezizomycotina</taxon>
        <taxon>Leotiomycetes</taxon>
        <taxon>Thelebolales</taxon>
        <taxon>Thelebolaceae</taxon>
        <taxon>Pseudogymnoascus</taxon>
    </lineage>
</organism>
<reference evidence="9 10" key="1">
    <citation type="submission" date="2016-03" db="EMBL/GenBank/DDBJ databases">
        <title>Comparative genomics of Pseudogymnoascus destructans, the fungus causing white-nose syndrome of bats.</title>
        <authorList>
            <person name="Palmer J.M."/>
            <person name="Drees K.P."/>
            <person name="Foster J.T."/>
            <person name="Lindner D.L."/>
        </authorList>
    </citation>
    <scope>NUCLEOTIDE SEQUENCE [LARGE SCALE GENOMIC DNA]</scope>
    <source>
        <strain evidence="9 10">UAMH 10579</strain>
    </source>
</reference>
<dbReference type="GO" id="GO:0016567">
    <property type="term" value="P:protein ubiquitination"/>
    <property type="evidence" value="ECO:0007669"/>
    <property type="project" value="TreeGrafter"/>
</dbReference>
<dbReference type="OrthoDB" id="273556at2759"/>
<dbReference type="InterPro" id="IPR034931">
    <property type="entry name" value="ETP1_RRM"/>
</dbReference>
<dbReference type="InterPro" id="IPR013083">
    <property type="entry name" value="Znf_RING/FYVE/PHD"/>
</dbReference>
<evidence type="ECO:0000256" key="3">
    <source>
        <dbReference type="ARBA" id="ARBA00022833"/>
    </source>
</evidence>
<reference evidence="10" key="2">
    <citation type="journal article" date="2018" name="Nat. Commun.">
        <title>Extreme sensitivity to ultraviolet light in the fungal pathogen causing white-nose syndrome of bats.</title>
        <authorList>
            <person name="Palmer J.M."/>
            <person name="Drees K.P."/>
            <person name="Foster J.T."/>
            <person name="Lindner D.L."/>
        </authorList>
    </citation>
    <scope>NUCLEOTIDE SEQUENCE [LARGE SCALE GENOMIC DNA]</scope>
    <source>
        <strain evidence="10">UAMH 10579</strain>
    </source>
</reference>
<keyword evidence="5" id="KW-0175">Coiled coil</keyword>
<dbReference type="Gene3D" id="3.30.40.10">
    <property type="entry name" value="Zinc/RING finger domain, C3HC4 (zinc finger)"/>
    <property type="match status" value="2"/>
</dbReference>
<dbReference type="Proteomes" id="UP000091956">
    <property type="component" value="Unassembled WGS sequence"/>
</dbReference>
<dbReference type="CDD" id="cd16457">
    <property type="entry name" value="RING-H2_BRAP2"/>
    <property type="match status" value="1"/>
</dbReference>
<feature type="domain" description="UBP-type" evidence="8">
    <location>
        <begin position="391"/>
        <end position="494"/>
    </location>
</feature>
<keyword evidence="1" id="KW-0479">Metal-binding</keyword>